<sequence>MKSEATPSWTRKRRKNPQSDF</sequence>
<evidence type="ECO:0000256" key="1">
    <source>
        <dbReference type="SAM" id="MobiDB-lite"/>
    </source>
</evidence>
<reference evidence="2" key="1">
    <citation type="submission" date="2014-05" db="EMBL/GenBank/DDBJ databases">
        <authorList>
            <person name="Chronopoulou M."/>
        </authorList>
    </citation>
    <scope>NUCLEOTIDE SEQUENCE</scope>
    <source>
        <tissue evidence="2">Whole organism</tissue>
    </source>
</reference>
<dbReference type="EMBL" id="HACA01033564">
    <property type="protein sequence ID" value="CDW50925.1"/>
    <property type="molecule type" value="Transcribed_RNA"/>
</dbReference>
<protein>
    <submittedName>
        <fullName evidence="2">Uncharacterized protein</fullName>
    </submittedName>
</protein>
<accession>A0A0K2VKU1</accession>
<name>A0A0K2VKU1_LEPSM</name>
<feature type="compositionally biased region" description="Basic residues" evidence="1">
    <location>
        <begin position="10"/>
        <end position="21"/>
    </location>
</feature>
<organism evidence="2">
    <name type="scientific">Lepeophtheirus salmonis</name>
    <name type="common">Salmon louse</name>
    <name type="synonym">Caligus salmonis</name>
    <dbReference type="NCBI Taxonomy" id="72036"/>
    <lineage>
        <taxon>Eukaryota</taxon>
        <taxon>Metazoa</taxon>
        <taxon>Ecdysozoa</taxon>
        <taxon>Arthropoda</taxon>
        <taxon>Crustacea</taxon>
        <taxon>Multicrustacea</taxon>
        <taxon>Hexanauplia</taxon>
        <taxon>Copepoda</taxon>
        <taxon>Siphonostomatoida</taxon>
        <taxon>Caligidae</taxon>
        <taxon>Lepeophtheirus</taxon>
    </lineage>
</organism>
<feature type="region of interest" description="Disordered" evidence="1">
    <location>
        <begin position="1"/>
        <end position="21"/>
    </location>
</feature>
<evidence type="ECO:0000313" key="2">
    <source>
        <dbReference type="EMBL" id="CDW50925.1"/>
    </source>
</evidence>
<proteinExistence type="predicted"/>
<dbReference type="AlphaFoldDB" id="A0A0K2VKU1"/>